<proteinExistence type="predicted"/>
<accession>A0ABR6CLE6</accession>
<dbReference type="InterPro" id="IPR018958">
    <property type="entry name" value="Knr4/Smi1-like_dom"/>
</dbReference>
<sequence>MEYNGGDPENNIIELPNGEILSISISDFFGIGIEKINDLKANFKVFKERIPKGYIPIARTEGGNLVCLDGDNGHLFLWDHENECQNDYIENKNLLPIANHFEDFLKMIKSDSGEELEGYEVEEVWVDPDFLAEMKKWFIEVKGAIVQ</sequence>
<name>A0ABR6CLE6_9BACI</name>
<protein>
    <recommendedName>
        <fullName evidence="1">Knr4/Smi1-like domain-containing protein</fullName>
    </recommendedName>
</protein>
<dbReference type="Proteomes" id="UP000626697">
    <property type="component" value="Unassembled WGS sequence"/>
</dbReference>
<feature type="domain" description="Knr4/Smi1-like" evidence="1">
    <location>
        <begin position="2"/>
        <end position="106"/>
    </location>
</feature>
<dbReference type="Gene3D" id="3.40.1580.10">
    <property type="entry name" value="SMI1/KNR4-like"/>
    <property type="match status" value="1"/>
</dbReference>
<comment type="caution">
    <text evidence="2">The sequence shown here is derived from an EMBL/GenBank/DDBJ whole genome shotgun (WGS) entry which is preliminary data.</text>
</comment>
<dbReference type="Pfam" id="PF09346">
    <property type="entry name" value="SMI1_KNR4"/>
    <property type="match status" value="1"/>
</dbReference>
<gene>
    <name evidence="2" type="ORF">HNP81_001032</name>
</gene>
<dbReference type="SUPFAM" id="SSF160631">
    <property type="entry name" value="SMI1/KNR4-like"/>
    <property type="match status" value="1"/>
</dbReference>
<evidence type="ECO:0000259" key="1">
    <source>
        <dbReference type="Pfam" id="PF09346"/>
    </source>
</evidence>
<dbReference type="InterPro" id="IPR037883">
    <property type="entry name" value="Knr4/Smi1-like_sf"/>
</dbReference>
<organism evidence="2 3">
    <name type="scientific">Peribacillus huizhouensis</name>
    <dbReference type="NCBI Taxonomy" id="1501239"/>
    <lineage>
        <taxon>Bacteria</taxon>
        <taxon>Bacillati</taxon>
        <taxon>Bacillota</taxon>
        <taxon>Bacilli</taxon>
        <taxon>Bacillales</taxon>
        <taxon>Bacillaceae</taxon>
        <taxon>Peribacillus</taxon>
    </lineage>
</organism>
<evidence type="ECO:0000313" key="3">
    <source>
        <dbReference type="Proteomes" id="UP000626697"/>
    </source>
</evidence>
<keyword evidence="3" id="KW-1185">Reference proteome</keyword>
<dbReference type="EMBL" id="JACJHX010000002">
    <property type="protein sequence ID" value="MBA9025749.1"/>
    <property type="molecule type" value="Genomic_DNA"/>
</dbReference>
<reference evidence="2 3" key="1">
    <citation type="submission" date="2020-08" db="EMBL/GenBank/DDBJ databases">
        <title>Genomic Encyclopedia of Type Strains, Phase IV (KMG-IV): sequencing the most valuable type-strain genomes for metagenomic binning, comparative biology and taxonomic classification.</title>
        <authorList>
            <person name="Goeker M."/>
        </authorList>
    </citation>
    <scope>NUCLEOTIDE SEQUENCE [LARGE SCALE GENOMIC DNA]</scope>
    <source>
        <strain evidence="2 3">DSM 105481</strain>
    </source>
</reference>
<evidence type="ECO:0000313" key="2">
    <source>
        <dbReference type="EMBL" id="MBA9025749.1"/>
    </source>
</evidence>